<gene>
    <name evidence="1" type="ORF">DF017_36755</name>
</gene>
<protein>
    <submittedName>
        <fullName evidence="1">Phage Gp37/Gp68 family protein</fullName>
    </submittedName>
</protein>
<comment type="caution">
    <text evidence="1">The sequence shown here is derived from an EMBL/GenBank/DDBJ whole genome shotgun (WGS) entry which is preliminary data.</text>
</comment>
<sequence length="280" mass="32512">MGRDSSIEWTHHTFNPWWGCTKISPACTNCYADSWAQRLALDLWGPKAPRRFFSDAHWKEPHKWNRDAIKQNQRRRVFCASMADVFEDRRDLDPWRERLWPIIEETPALDWLLLTKRPELVKDMVPWKRKWPTNVWLGTTAEDQKWANERIPALLRLPAHVRFVSCEPLLGPLDLRKWLAAPGEKKGLHWVITGGESGPKARPMGPSWAESLRDQCVEAGTAFHFKQWGHWGPESAADRRAVATVEMVGADEKPIRLYKLGKHATGRLLDGRTWDQFPQI</sequence>
<proteinExistence type="predicted"/>
<dbReference type="RefSeq" id="WP_080437922.1">
    <property type="nucleotide sequence ID" value="NZ_QTON01000112.1"/>
</dbReference>
<dbReference type="Pfam" id="PF07505">
    <property type="entry name" value="DUF5131"/>
    <property type="match status" value="1"/>
</dbReference>
<accession>A0ABX9YC21</accession>
<dbReference type="Proteomes" id="UP000281098">
    <property type="component" value="Unassembled WGS sequence"/>
</dbReference>
<evidence type="ECO:0000313" key="1">
    <source>
        <dbReference type="EMBL" id="RQY77524.1"/>
    </source>
</evidence>
<dbReference type="InterPro" id="IPR011101">
    <property type="entry name" value="DUF5131"/>
</dbReference>
<organism evidence="1 2">
    <name type="scientific">Burkholderia stagnalis</name>
    <dbReference type="NCBI Taxonomy" id="1503054"/>
    <lineage>
        <taxon>Bacteria</taxon>
        <taxon>Pseudomonadati</taxon>
        <taxon>Pseudomonadota</taxon>
        <taxon>Betaproteobacteria</taxon>
        <taxon>Burkholderiales</taxon>
        <taxon>Burkholderiaceae</taxon>
        <taxon>Burkholderia</taxon>
        <taxon>Burkholderia cepacia complex</taxon>
    </lineage>
</organism>
<name>A0ABX9YC21_9BURK</name>
<evidence type="ECO:0000313" key="2">
    <source>
        <dbReference type="Proteomes" id="UP000281098"/>
    </source>
</evidence>
<dbReference type="EMBL" id="QTPM01000119">
    <property type="protein sequence ID" value="RQY77524.1"/>
    <property type="molecule type" value="Genomic_DNA"/>
</dbReference>
<keyword evidence="2" id="KW-1185">Reference proteome</keyword>
<reference evidence="1 2" key="1">
    <citation type="submission" date="2018-08" db="EMBL/GenBank/DDBJ databases">
        <title>Comparative analysis of Burkholderia isolates from Puerto Rico.</title>
        <authorList>
            <person name="Hall C."/>
            <person name="Sahl J."/>
            <person name="Wagner D."/>
        </authorList>
    </citation>
    <scope>NUCLEOTIDE SEQUENCE [LARGE SCALE GENOMIC DNA]</scope>
    <source>
        <strain evidence="1 2">Bp8966</strain>
    </source>
</reference>